<gene>
    <name evidence="1" type="ORF">CTI12_AA549790</name>
</gene>
<dbReference type="InterPro" id="IPR007541">
    <property type="entry name" value="Uncharacterised_BSP"/>
</dbReference>
<evidence type="ECO:0000313" key="1">
    <source>
        <dbReference type="EMBL" id="PWA41672.1"/>
    </source>
</evidence>
<reference evidence="1 2" key="1">
    <citation type="journal article" date="2018" name="Mol. Plant">
        <title>The genome of Artemisia annua provides insight into the evolution of Asteraceae family and artemisinin biosynthesis.</title>
        <authorList>
            <person name="Shen Q."/>
            <person name="Zhang L."/>
            <person name="Liao Z."/>
            <person name="Wang S."/>
            <person name="Yan T."/>
            <person name="Shi P."/>
            <person name="Liu M."/>
            <person name="Fu X."/>
            <person name="Pan Q."/>
            <person name="Wang Y."/>
            <person name="Lv Z."/>
            <person name="Lu X."/>
            <person name="Zhang F."/>
            <person name="Jiang W."/>
            <person name="Ma Y."/>
            <person name="Chen M."/>
            <person name="Hao X."/>
            <person name="Li L."/>
            <person name="Tang Y."/>
            <person name="Lv G."/>
            <person name="Zhou Y."/>
            <person name="Sun X."/>
            <person name="Brodelius P.E."/>
            <person name="Rose J.K.C."/>
            <person name="Tang K."/>
        </authorList>
    </citation>
    <scope>NUCLEOTIDE SEQUENCE [LARGE SCALE GENOMIC DNA]</scope>
    <source>
        <strain evidence="2">cv. Huhao1</strain>
        <tissue evidence="1">Leaf</tissue>
    </source>
</reference>
<dbReference type="PANTHER" id="PTHR33321">
    <property type="match status" value="1"/>
</dbReference>
<dbReference type="STRING" id="35608.A0A2U1KY39"/>
<comment type="caution">
    <text evidence="1">The sequence shown here is derived from an EMBL/GenBank/DDBJ whole genome shotgun (WGS) entry which is preliminary data.</text>
</comment>
<dbReference type="PANTHER" id="PTHR33321:SF3">
    <property type="entry name" value="OS05G0582000 PROTEIN"/>
    <property type="match status" value="1"/>
</dbReference>
<name>A0A2U1KY39_ARTAN</name>
<dbReference type="Proteomes" id="UP000245207">
    <property type="component" value="Unassembled WGS sequence"/>
</dbReference>
<dbReference type="Pfam" id="PF04450">
    <property type="entry name" value="BSP"/>
    <property type="match status" value="1"/>
</dbReference>
<dbReference type="EMBL" id="PKPP01012920">
    <property type="protein sequence ID" value="PWA41672.1"/>
    <property type="molecule type" value="Genomic_DNA"/>
</dbReference>
<dbReference type="AlphaFoldDB" id="A0A2U1KY39"/>
<protein>
    <submittedName>
        <fullName evidence="1">Plant basic secretory protein (BSP) family protein</fullName>
    </submittedName>
</protein>
<dbReference type="OrthoDB" id="1924946at2759"/>
<accession>A0A2U1KY39</accession>
<organism evidence="1 2">
    <name type="scientific">Artemisia annua</name>
    <name type="common">Sweet wormwood</name>
    <dbReference type="NCBI Taxonomy" id="35608"/>
    <lineage>
        <taxon>Eukaryota</taxon>
        <taxon>Viridiplantae</taxon>
        <taxon>Streptophyta</taxon>
        <taxon>Embryophyta</taxon>
        <taxon>Tracheophyta</taxon>
        <taxon>Spermatophyta</taxon>
        <taxon>Magnoliopsida</taxon>
        <taxon>eudicotyledons</taxon>
        <taxon>Gunneridae</taxon>
        <taxon>Pentapetalae</taxon>
        <taxon>asterids</taxon>
        <taxon>campanulids</taxon>
        <taxon>Asterales</taxon>
        <taxon>Asteraceae</taxon>
        <taxon>Asteroideae</taxon>
        <taxon>Anthemideae</taxon>
        <taxon>Artemisiinae</taxon>
        <taxon>Artemisia</taxon>
    </lineage>
</organism>
<keyword evidence="2" id="KW-1185">Reference proteome</keyword>
<proteinExistence type="predicted"/>
<sequence>MESHPILRSLLTTTTTTTTTATETTNTIIYEAKSVSPNDRFGILFRMLVISFIGIISIWANNEAAKGFSINVVNDAGTSSLSGKRFRLFYESNDEAVRIVLNTSTFVENILYPNENSKHKKKTITSVTLRLAPTEIPSIVSVDSPKNNDYVISLSPLLFESINNNRAVVLAVLQGMARVLLWDGNRATPPVLLDGMVEYISSLAGFTRTELIWNSRATVSSLEHNDVCWKAMDPRKVAAFLRYWDENKKPGAVRGDVIRRLNEAMRNEWRDSMMDDALGMAGHDACATYHMMIMKSSSM</sequence>
<evidence type="ECO:0000313" key="2">
    <source>
        <dbReference type="Proteomes" id="UP000245207"/>
    </source>
</evidence>